<dbReference type="Pfam" id="PF08241">
    <property type="entry name" value="Methyltransf_11"/>
    <property type="match status" value="1"/>
</dbReference>
<dbReference type="Gene3D" id="3.40.50.150">
    <property type="entry name" value="Vaccinia Virus protein VP39"/>
    <property type="match status" value="1"/>
</dbReference>
<dbReference type="CDD" id="cd02440">
    <property type="entry name" value="AdoMet_MTases"/>
    <property type="match status" value="1"/>
</dbReference>
<dbReference type="GO" id="GO:0043770">
    <property type="term" value="F:demethylmenaquinone methyltransferase activity"/>
    <property type="evidence" value="ECO:0007669"/>
    <property type="project" value="UniProtKB-EC"/>
</dbReference>
<accession>A0A0S3PTC1</accession>
<dbReference type="EC" id="2.1.1.163" evidence="2"/>
<sequence>MGADLDHKAVERAYARWAPVYDIVFNRIMDTGRRAAVAAAAKAGRRILDVGVGTGLELPYFGPNHEIVGVDLSEPMLRKAQERVASKQLKQVTGLCVMDAQRLAVADASFDAVIAPYVITTVPDPMGALDELARVVKPGGEIVLLNHISADSGPRASFERWLGRQTQHLGWRPEFPWERISSWYENRPHITLVERRTMPPLGLFALIRFSVGPKVTDAFKTAI</sequence>
<dbReference type="AlphaFoldDB" id="A0A0S3PTC1"/>
<dbReference type="GO" id="GO:0008757">
    <property type="term" value="F:S-adenosylmethionine-dependent methyltransferase activity"/>
    <property type="evidence" value="ECO:0007669"/>
    <property type="project" value="InterPro"/>
</dbReference>
<gene>
    <name evidence="2" type="primary">ubiE_1</name>
    <name evidence="2" type="ORF">GJW-30_1_01710</name>
</gene>
<proteinExistence type="predicted"/>
<dbReference type="InterPro" id="IPR029063">
    <property type="entry name" value="SAM-dependent_MTases_sf"/>
</dbReference>
<dbReference type="KEGG" id="vgo:GJW-30_1_01710"/>
<evidence type="ECO:0000259" key="1">
    <source>
        <dbReference type="Pfam" id="PF08241"/>
    </source>
</evidence>
<organism evidence="2 3">
    <name type="scientific">Variibacter gotjawalensis</name>
    <dbReference type="NCBI Taxonomy" id="1333996"/>
    <lineage>
        <taxon>Bacteria</taxon>
        <taxon>Pseudomonadati</taxon>
        <taxon>Pseudomonadota</taxon>
        <taxon>Alphaproteobacteria</taxon>
        <taxon>Hyphomicrobiales</taxon>
        <taxon>Nitrobacteraceae</taxon>
        <taxon>Variibacter</taxon>
    </lineage>
</organism>
<feature type="domain" description="Methyltransferase type 11" evidence="1">
    <location>
        <begin position="48"/>
        <end position="143"/>
    </location>
</feature>
<keyword evidence="2" id="KW-0808">Transferase</keyword>
<protein>
    <submittedName>
        <fullName evidence="2">Demethylmenaquinone methyltransferase</fullName>
        <ecNumber evidence="2">2.1.1.163</ecNumber>
    </submittedName>
</protein>
<name>A0A0S3PTC1_9BRAD</name>
<reference evidence="2 3" key="1">
    <citation type="submission" date="2015-08" db="EMBL/GenBank/DDBJ databases">
        <title>Investigation of the bacterial diversity of lava forest soil.</title>
        <authorList>
            <person name="Lee J.S."/>
        </authorList>
    </citation>
    <scope>NUCLEOTIDE SEQUENCE [LARGE SCALE GENOMIC DNA]</scope>
    <source>
        <strain evidence="2 3">GJW-30</strain>
    </source>
</reference>
<dbReference type="PANTHER" id="PTHR42912:SF80">
    <property type="entry name" value="METHYLTRANSFERASE DOMAIN-CONTAINING PROTEIN"/>
    <property type="match status" value="1"/>
</dbReference>
<dbReference type="InterPro" id="IPR050508">
    <property type="entry name" value="Methyltransf_Superfamily"/>
</dbReference>
<dbReference type="RefSeq" id="WP_165391619.1">
    <property type="nucleotide sequence ID" value="NZ_AP014946.1"/>
</dbReference>
<keyword evidence="2" id="KW-0489">Methyltransferase</keyword>
<dbReference type="EMBL" id="AP014946">
    <property type="protein sequence ID" value="BAT59179.1"/>
    <property type="molecule type" value="Genomic_DNA"/>
</dbReference>
<dbReference type="PANTHER" id="PTHR42912">
    <property type="entry name" value="METHYLTRANSFERASE"/>
    <property type="match status" value="1"/>
</dbReference>
<dbReference type="InterPro" id="IPR013216">
    <property type="entry name" value="Methyltransf_11"/>
</dbReference>
<evidence type="ECO:0000313" key="3">
    <source>
        <dbReference type="Proteomes" id="UP000236884"/>
    </source>
</evidence>
<dbReference type="SUPFAM" id="SSF53335">
    <property type="entry name" value="S-adenosyl-L-methionine-dependent methyltransferases"/>
    <property type="match status" value="1"/>
</dbReference>
<dbReference type="Proteomes" id="UP000236884">
    <property type="component" value="Chromosome"/>
</dbReference>
<evidence type="ECO:0000313" key="2">
    <source>
        <dbReference type="EMBL" id="BAT59179.1"/>
    </source>
</evidence>
<keyword evidence="3" id="KW-1185">Reference proteome</keyword>
<dbReference type="GO" id="GO:0032259">
    <property type="term" value="P:methylation"/>
    <property type="evidence" value="ECO:0007669"/>
    <property type="project" value="UniProtKB-KW"/>
</dbReference>